<dbReference type="EMBL" id="JACICE010000004">
    <property type="protein sequence ID" value="MBB3776960.1"/>
    <property type="molecule type" value="Genomic_DNA"/>
</dbReference>
<comment type="caution">
    <text evidence="1">The sequence shown here is derived from an EMBL/GenBank/DDBJ whole genome shotgun (WGS) entry which is preliminary data.</text>
</comment>
<evidence type="ECO:0008006" key="3">
    <source>
        <dbReference type="Google" id="ProtNLM"/>
    </source>
</evidence>
<proteinExistence type="predicted"/>
<protein>
    <recommendedName>
        <fullName evidence="3">N-terminal of MaoC-like dehydratase domain-containing protein</fullName>
    </recommendedName>
</protein>
<evidence type="ECO:0000313" key="2">
    <source>
        <dbReference type="Proteomes" id="UP000548685"/>
    </source>
</evidence>
<accession>A0ABR6I278</accession>
<keyword evidence="2" id="KW-1185">Reference proteome</keyword>
<sequence length="93" mass="10060">MIDRASAAGAASWNSDARVGKQLAPLSFTIDRSDLRRYAQACGETWPPYAEGDEATLHHGARGPMLFQAAEMFLHDEDDALVAHVASRVVSFG</sequence>
<reference evidence="1 2" key="1">
    <citation type="submission" date="2020-08" db="EMBL/GenBank/DDBJ databases">
        <title>Genomic Encyclopedia of Type Strains, Phase IV (KMG-IV): sequencing the most valuable type-strain genomes for metagenomic binning, comparative biology and taxonomic classification.</title>
        <authorList>
            <person name="Goeker M."/>
        </authorList>
    </citation>
    <scope>NUCLEOTIDE SEQUENCE [LARGE SCALE GENOMIC DNA]</scope>
    <source>
        <strain evidence="1 2">DSM 8510</strain>
    </source>
</reference>
<evidence type="ECO:0000313" key="1">
    <source>
        <dbReference type="EMBL" id="MBB3776960.1"/>
    </source>
</evidence>
<name>A0ABR6I278_9SPHN</name>
<dbReference type="Proteomes" id="UP000548685">
    <property type="component" value="Unassembled WGS sequence"/>
</dbReference>
<dbReference type="RefSeq" id="WP_183363725.1">
    <property type="nucleotide sequence ID" value="NZ_BAAADZ010000005.1"/>
</dbReference>
<organism evidence="1 2">
    <name type="scientific">Erythrobacter ramosus</name>
    <dbReference type="NCBI Taxonomy" id="35811"/>
    <lineage>
        <taxon>Bacteria</taxon>
        <taxon>Pseudomonadati</taxon>
        <taxon>Pseudomonadota</taxon>
        <taxon>Alphaproteobacteria</taxon>
        <taxon>Sphingomonadales</taxon>
        <taxon>Erythrobacteraceae</taxon>
        <taxon>Erythrobacter/Porphyrobacter group</taxon>
        <taxon>Erythrobacter</taxon>
    </lineage>
</organism>
<gene>
    <name evidence="1" type="ORF">FHS52_002953</name>
</gene>